<evidence type="ECO:0000313" key="3">
    <source>
        <dbReference type="Proteomes" id="UP000318050"/>
    </source>
</evidence>
<keyword evidence="1" id="KW-0732">Signal</keyword>
<evidence type="ECO:0000256" key="1">
    <source>
        <dbReference type="SAM" id="SignalP"/>
    </source>
</evidence>
<reference evidence="2 3" key="1">
    <citation type="submission" date="2019-06" db="EMBL/GenBank/DDBJ databases">
        <title>Genomic Encyclopedia of Type Strains, Phase IV (KMG-V): Genome sequencing to study the core and pangenomes of soil and plant-associated prokaryotes.</title>
        <authorList>
            <person name="Whitman W."/>
        </authorList>
    </citation>
    <scope>NUCLEOTIDE SEQUENCE [LARGE SCALE GENOMIC DNA]</scope>
    <source>
        <strain evidence="2 3">BR 11140</strain>
    </source>
</reference>
<dbReference type="Proteomes" id="UP000318050">
    <property type="component" value="Unassembled WGS sequence"/>
</dbReference>
<sequence>MKRKIALALLAIALPSQAWAWDFVGLGHITSIYMANASNSYGMIVNLDAKVQNCPNGIYLSRTDANYTLYSSALLSGYLSGKVITLFGGIDSVGCRIVDMSLSNT</sequence>
<comment type="caution">
    <text evidence="2">The sequence shown here is derived from an EMBL/GenBank/DDBJ whole genome shotgun (WGS) entry which is preliminary data.</text>
</comment>
<organism evidence="2 3">
    <name type="scientific">Nitrospirillum amazonense</name>
    <dbReference type="NCBI Taxonomy" id="28077"/>
    <lineage>
        <taxon>Bacteria</taxon>
        <taxon>Pseudomonadati</taxon>
        <taxon>Pseudomonadota</taxon>
        <taxon>Alphaproteobacteria</taxon>
        <taxon>Rhodospirillales</taxon>
        <taxon>Azospirillaceae</taxon>
        <taxon>Nitrospirillum</taxon>
    </lineage>
</organism>
<evidence type="ECO:0000313" key="2">
    <source>
        <dbReference type="EMBL" id="TWB48947.1"/>
    </source>
</evidence>
<proteinExistence type="predicted"/>
<gene>
    <name evidence="2" type="ORF">FBZ92_12749</name>
</gene>
<protein>
    <submittedName>
        <fullName evidence="2">Uncharacterized protein</fullName>
    </submittedName>
</protein>
<feature type="chain" id="PRO_5021798057" evidence="1">
    <location>
        <begin position="21"/>
        <end position="105"/>
    </location>
</feature>
<accession>A0A560HQT5</accession>
<dbReference type="AlphaFoldDB" id="A0A560HQT5"/>
<feature type="signal peptide" evidence="1">
    <location>
        <begin position="1"/>
        <end position="20"/>
    </location>
</feature>
<name>A0A560HQT5_9PROT</name>
<dbReference type="EMBL" id="VITT01000027">
    <property type="protein sequence ID" value="TWB48947.1"/>
    <property type="molecule type" value="Genomic_DNA"/>
</dbReference>